<dbReference type="EMBL" id="RBQG01000191">
    <property type="protein sequence ID" value="RMP11867.1"/>
    <property type="molecule type" value="Genomic_DNA"/>
</dbReference>
<evidence type="ECO:0000313" key="2">
    <source>
        <dbReference type="Proteomes" id="UP000267908"/>
    </source>
</evidence>
<name>A0A0P9Q5R7_9PSED</name>
<sequence>MSNDTPGLAGSWHQTYGDQDNSSEAVLLRVCAKAEKILLGNAFALEVLEDYHQDAKAGRLNRERLRGFLQGLSAAGAIPIEDYDDLDRELV</sequence>
<dbReference type="AlphaFoldDB" id="A0A0P9Q5R7"/>
<proteinExistence type="predicted"/>
<dbReference type="Proteomes" id="UP000267908">
    <property type="component" value="Unassembled WGS sequence"/>
</dbReference>
<accession>A0A0P9Q5R7</accession>
<evidence type="ECO:0000313" key="1">
    <source>
        <dbReference type="EMBL" id="RMP11867.1"/>
    </source>
</evidence>
<dbReference type="RefSeq" id="WP_057436275.1">
    <property type="nucleotide sequence ID" value="NZ_LJQH01000222.1"/>
</dbReference>
<protein>
    <submittedName>
        <fullName evidence="1">Uncharacterized protein</fullName>
    </submittedName>
</protein>
<reference evidence="1 2" key="1">
    <citation type="submission" date="2018-08" db="EMBL/GenBank/DDBJ databases">
        <title>Recombination of ecologically and evolutionarily significant loci maintains genetic cohesion in the Pseudomonas syringae species complex.</title>
        <authorList>
            <person name="Dillon M."/>
            <person name="Thakur S."/>
            <person name="Almeida R.N.D."/>
            <person name="Weir B.S."/>
            <person name="Guttman D.S."/>
        </authorList>
    </citation>
    <scope>NUCLEOTIDE SEQUENCE [LARGE SCALE GENOMIC DNA]</scope>
    <source>
        <strain evidence="1 2">ICMP 4330</strain>
    </source>
</reference>
<comment type="caution">
    <text evidence="1">The sequence shown here is derived from an EMBL/GenBank/DDBJ whole genome shotgun (WGS) entry which is preliminary data.</text>
</comment>
<organism evidence="1 2">
    <name type="scientific">Pseudomonas syringae pv. delphinii</name>
    <dbReference type="NCBI Taxonomy" id="192088"/>
    <lineage>
        <taxon>Bacteria</taxon>
        <taxon>Pseudomonadati</taxon>
        <taxon>Pseudomonadota</taxon>
        <taxon>Gammaproteobacteria</taxon>
        <taxon>Pseudomonadales</taxon>
        <taxon>Pseudomonadaceae</taxon>
        <taxon>Pseudomonas</taxon>
    </lineage>
</organism>
<gene>
    <name evidence="1" type="ORF">ALQ28_01995</name>
</gene>